<dbReference type="InterPro" id="IPR003395">
    <property type="entry name" value="RecF/RecN/SMC_N"/>
</dbReference>
<keyword evidence="13" id="KW-1185">Reference proteome</keyword>
<evidence type="ECO:0000256" key="2">
    <source>
        <dbReference type="ARBA" id="ARBA00009441"/>
    </source>
</evidence>
<evidence type="ECO:0000256" key="4">
    <source>
        <dbReference type="ARBA" id="ARBA00022741"/>
    </source>
</evidence>
<feature type="coiled-coil region" evidence="10">
    <location>
        <begin position="268"/>
        <end position="295"/>
    </location>
</feature>
<dbReference type="STRING" id="156892.BM477_04140"/>
<sequence>MISEVDISHLGIIESARLELGSGFTAVTGETGAGKTLVLTAIGLLLGQRADSHNVQNHADKAQVDGVFVVAEEDLALQSVLEESGLDLEEDELLASRTVMSNGRSRARLQGRPVPAAILAEVAEQLVTIHGQSDQVALRSTQVQREILDRCGGAELASLKATYQQAWQRAVEAKRRLDEWSENAHLHQLEAESLREGCQLVAALDPAEDEEEELKAKIDRLTHATDLRMQTVTALRALRHGDSDIDAITLLEQALVALRQAQHNDASLGEISENLDRLLIEITDLSEQIADYSSQLESDPSALSAAHERRAQLTRAMRGRATTVKELLDWAEQAQIRLELIGDPESTTATYEAELKTAQQRVIETGKQLSAKRIHVAAQLSSQVTAELDNLALQDAHFEAVLVTQDKPKPYGLEDVVFSLQPHPEATLRPLAQGASGGELSRVMLALEVVAASLTSKDTRHHTFIFDEVDSGIGGQAAVEVGARLAQLAQNHQVIVVTHVPQVAAYADQHVLVSKADNRTELTTLSEDERVQELARMLSGDSTPDVARAHALELLNAARMKQS</sequence>
<evidence type="ECO:0000256" key="8">
    <source>
        <dbReference type="ARBA" id="ARBA00033408"/>
    </source>
</evidence>
<dbReference type="PANTHER" id="PTHR11059:SF0">
    <property type="entry name" value="DNA REPAIR PROTEIN RECN"/>
    <property type="match status" value="1"/>
</dbReference>
<reference evidence="13" key="1">
    <citation type="submission" date="2016-11" db="EMBL/GenBank/DDBJ databases">
        <title>Actinomyces gypaetusis sp. nov. isolated from Gypaetus barbatus in Qinghai Tibet Plateau China.</title>
        <authorList>
            <person name="Meng X."/>
        </authorList>
    </citation>
    <scope>NUCLEOTIDE SEQUENCE [LARGE SCALE GENOMIC DNA]</scope>
    <source>
        <strain evidence="13">DSM 15383</strain>
    </source>
</reference>
<dbReference type="CDD" id="cd03241">
    <property type="entry name" value="ABC_RecN"/>
    <property type="match status" value="1"/>
</dbReference>
<dbReference type="GO" id="GO:0005524">
    <property type="term" value="F:ATP binding"/>
    <property type="evidence" value="ECO:0007669"/>
    <property type="project" value="UniProtKB-KW"/>
</dbReference>
<dbReference type="GO" id="GO:0006310">
    <property type="term" value="P:DNA recombination"/>
    <property type="evidence" value="ECO:0007669"/>
    <property type="project" value="InterPro"/>
</dbReference>
<dbReference type="GO" id="GO:0006281">
    <property type="term" value="P:DNA repair"/>
    <property type="evidence" value="ECO:0007669"/>
    <property type="project" value="UniProtKB-KW"/>
</dbReference>
<dbReference type="InterPro" id="IPR027417">
    <property type="entry name" value="P-loop_NTPase"/>
</dbReference>
<evidence type="ECO:0000256" key="7">
    <source>
        <dbReference type="ARBA" id="ARBA00023204"/>
    </source>
</evidence>
<dbReference type="GO" id="GO:0009432">
    <property type="term" value="P:SOS response"/>
    <property type="evidence" value="ECO:0007669"/>
    <property type="project" value="TreeGrafter"/>
</dbReference>
<dbReference type="RefSeq" id="WP_075361407.1">
    <property type="nucleotide sequence ID" value="NZ_MPDM01000003.1"/>
</dbReference>
<gene>
    <name evidence="12" type="ORF">BM477_04140</name>
</gene>
<comment type="similarity">
    <text evidence="2 9">Belongs to the RecN family.</text>
</comment>
<evidence type="ECO:0000256" key="9">
    <source>
        <dbReference type="PIRNR" id="PIRNR003128"/>
    </source>
</evidence>
<protein>
    <recommendedName>
        <fullName evidence="3 9">DNA repair protein RecN</fullName>
    </recommendedName>
    <alternativeName>
        <fullName evidence="8 9">Recombination protein N</fullName>
    </alternativeName>
</protein>
<evidence type="ECO:0000256" key="1">
    <source>
        <dbReference type="ARBA" id="ARBA00003618"/>
    </source>
</evidence>
<keyword evidence="5 9" id="KW-0227">DNA damage</keyword>
<evidence type="ECO:0000313" key="12">
    <source>
        <dbReference type="EMBL" id="OKL50080.1"/>
    </source>
</evidence>
<evidence type="ECO:0000256" key="3">
    <source>
        <dbReference type="ARBA" id="ARBA00021315"/>
    </source>
</evidence>
<dbReference type="OrthoDB" id="9806954at2"/>
<keyword evidence="7 9" id="KW-0234">DNA repair</keyword>
<dbReference type="EMBL" id="MPDM01000003">
    <property type="protein sequence ID" value="OKL50080.1"/>
    <property type="molecule type" value="Genomic_DNA"/>
</dbReference>
<keyword evidence="10" id="KW-0175">Coiled coil</keyword>
<dbReference type="Pfam" id="PF02463">
    <property type="entry name" value="SMC_N"/>
    <property type="match status" value="1"/>
</dbReference>
<accession>A0A1Q5PRN2</accession>
<dbReference type="SUPFAM" id="SSF52540">
    <property type="entry name" value="P-loop containing nucleoside triphosphate hydrolases"/>
    <property type="match status" value="1"/>
</dbReference>
<dbReference type="InterPro" id="IPR004604">
    <property type="entry name" value="DNA_recomb/repair_RecN"/>
</dbReference>
<proteinExistence type="inferred from homology"/>
<dbReference type="PIRSF" id="PIRSF003128">
    <property type="entry name" value="RecN"/>
    <property type="match status" value="1"/>
</dbReference>
<evidence type="ECO:0000259" key="11">
    <source>
        <dbReference type="Pfam" id="PF02463"/>
    </source>
</evidence>
<keyword evidence="6" id="KW-0067">ATP-binding</keyword>
<evidence type="ECO:0000256" key="6">
    <source>
        <dbReference type="ARBA" id="ARBA00022840"/>
    </source>
</evidence>
<keyword evidence="4" id="KW-0547">Nucleotide-binding</keyword>
<evidence type="ECO:0000313" key="13">
    <source>
        <dbReference type="Proteomes" id="UP000186465"/>
    </source>
</evidence>
<feature type="domain" description="RecF/RecN/SMC N-terminal" evidence="11">
    <location>
        <begin position="14"/>
        <end position="519"/>
    </location>
</feature>
<dbReference type="AlphaFoldDB" id="A0A1Q5PRN2"/>
<dbReference type="PANTHER" id="PTHR11059">
    <property type="entry name" value="DNA REPAIR PROTEIN RECN"/>
    <property type="match status" value="1"/>
</dbReference>
<name>A0A1Q5PRN2_9ACTO</name>
<dbReference type="Proteomes" id="UP000186465">
    <property type="component" value="Unassembled WGS sequence"/>
</dbReference>
<evidence type="ECO:0000256" key="5">
    <source>
        <dbReference type="ARBA" id="ARBA00022763"/>
    </source>
</evidence>
<organism evidence="12 13">
    <name type="scientific">Boudabousia marimammalium</name>
    <dbReference type="NCBI Taxonomy" id="156892"/>
    <lineage>
        <taxon>Bacteria</taxon>
        <taxon>Bacillati</taxon>
        <taxon>Actinomycetota</taxon>
        <taxon>Actinomycetes</taxon>
        <taxon>Actinomycetales</taxon>
        <taxon>Actinomycetaceae</taxon>
        <taxon>Boudabousia</taxon>
    </lineage>
</organism>
<evidence type="ECO:0000256" key="10">
    <source>
        <dbReference type="SAM" id="Coils"/>
    </source>
</evidence>
<dbReference type="GO" id="GO:0043590">
    <property type="term" value="C:bacterial nucleoid"/>
    <property type="evidence" value="ECO:0007669"/>
    <property type="project" value="TreeGrafter"/>
</dbReference>
<comment type="caution">
    <text evidence="12">The sequence shown here is derived from an EMBL/GenBank/DDBJ whole genome shotgun (WGS) entry which is preliminary data.</text>
</comment>
<comment type="function">
    <text evidence="1 9">May be involved in recombinational repair of damaged DNA.</text>
</comment>
<dbReference type="NCBIfam" id="TIGR00634">
    <property type="entry name" value="recN"/>
    <property type="match status" value="1"/>
</dbReference>
<dbReference type="Gene3D" id="3.40.50.300">
    <property type="entry name" value="P-loop containing nucleotide triphosphate hydrolases"/>
    <property type="match status" value="2"/>
</dbReference>